<dbReference type="InterPro" id="IPR036047">
    <property type="entry name" value="F-box-like_dom_sf"/>
</dbReference>
<dbReference type="InterPro" id="IPR001810">
    <property type="entry name" value="F-box_dom"/>
</dbReference>
<sequence length="518" mass="59077">GIQVIHLKIAYTFYTGVLNLNMLPEDCVAIILSLTSPSDACRSTLVSSTLRSAAKSDVVWEKFLPSDYQDLVSRSITSLKFSSKKELYLRLCNPTLIANGRKSFKVDKSSGKKSYVLSARELSITWSDNPENWRWKPSLKSSNMLSPNTMYGAYLSIKITHQAYGLDLIPSETFLEMENQIISANIAYLSFKDKKKHHLESLFYGNRKQMVKSRVNTEGGGDERFARESDDGWMEVELGEFISGDEEDDHREKKMNVDLLPEDCFAHILSYTSPRDACRLSLVSSTVRFAADSDNVWEKFLPVDYMEILPRLVLPLVYFSKKELFMRLCSPVLIDQGKKTFSLEKSTSKKRYILGARELSITWANNPLYWTWKPFLQSRFTEVAELRTISWLQITGKINTKTISPKTQYAAYLIVKFAERAFGLDSLPSEVSLEVGNGSFKSQGTVYLRWQERKKQVSEGDGERFAREREDGWIEIELGSFYNDGGDGKEVEMCLKEVKGQHLKGGLIVEGIEIRPKE</sequence>
<gene>
    <name evidence="2" type="ORF">CICLE_v10003574mg</name>
</gene>
<dbReference type="Gene3D" id="1.20.1280.50">
    <property type="match status" value="2"/>
</dbReference>
<dbReference type="Pfam" id="PF00646">
    <property type="entry name" value="F-box"/>
    <property type="match status" value="2"/>
</dbReference>
<accession>V4T0U4</accession>
<keyword evidence="3" id="KW-1185">Reference proteome</keyword>
<organism evidence="2 3">
    <name type="scientific">Citrus clementina</name>
    <name type="common">Clementine</name>
    <name type="synonym">Citrus deliciosa x Citrus sinensis</name>
    <dbReference type="NCBI Taxonomy" id="85681"/>
    <lineage>
        <taxon>Eukaryota</taxon>
        <taxon>Viridiplantae</taxon>
        <taxon>Streptophyta</taxon>
        <taxon>Embryophyta</taxon>
        <taxon>Tracheophyta</taxon>
        <taxon>Spermatophyta</taxon>
        <taxon>Magnoliopsida</taxon>
        <taxon>eudicotyledons</taxon>
        <taxon>Gunneridae</taxon>
        <taxon>Pentapetalae</taxon>
        <taxon>rosids</taxon>
        <taxon>malvids</taxon>
        <taxon>Sapindales</taxon>
        <taxon>Rutaceae</taxon>
        <taxon>Aurantioideae</taxon>
        <taxon>Citrus</taxon>
    </lineage>
</organism>
<dbReference type="PANTHER" id="PTHR32278">
    <property type="entry name" value="F-BOX DOMAIN-CONTAINING PROTEIN"/>
    <property type="match status" value="1"/>
</dbReference>
<evidence type="ECO:0000313" key="3">
    <source>
        <dbReference type="Proteomes" id="UP000030687"/>
    </source>
</evidence>
<evidence type="ECO:0000259" key="1">
    <source>
        <dbReference type="PROSITE" id="PS50181"/>
    </source>
</evidence>
<protein>
    <recommendedName>
        <fullName evidence="1">F-box domain-containing protein</fullName>
    </recommendedName>
</protein>
<dbReference type="SUPFAM" id="SSF81383">
    <property type="entry name" value="F-box domain"/>
    <property type="match status" value="2"/>
</dbReference>
<dbReference type="Pfam" id="PF14299">
    <property type="entry name" value="PP2"/>
    <property type="match status" value="3"/>
</dbReference>
<dbReference type="SMART" id="SM00256">
    <property type="entry name" value="FBOX"/>
    <property type="match status" value="2"/>
</dbReference>
<feature type="domain" description="F-box" evidence="1">
    <location>
        <begin position="17"/>
        <end position="63"/>
    </location>
</feature>
<evidence type="ECO:0000313" key="2">
    <source>
        <dbReference type="EMBL" id="ESR46712.1"/>
    </source>
</evidence>
<dbReference type="Proteomes" id="UP000030687">
    <property type="component" value="Unassembled WGS sequence"/>
</dbReference>
<dbReference type="PANTHER" id="PTHR32278:SF11">
    <property type="entry name" value="F-BOX DOMAIN-CONTAINING PROTEIN"/>
    <property type="match status" value="1"/>
</dbReference>
<feature type="non-terminal residue" evidence="2">
    <location>
        <position position="1"/>
    </location>
</feature>
<dbReference type="KEGG" id="cic:CICLE_v10003574mg"/>
<name>V4T0U4_CITCL</name>
<dbReference type="EMBL" id="KI536799">
    <property type="protein sequence ID" value="ESR46712.1"/>
    <property type="molecule type" value="Genomic_DNA"/>
</dbReference>
<dbReference type="InParanoid" id="V4T0U4"/>
<dbReference type="InterPro" id="IPR025886">
    <property type="entry name" value="PP2-like"/>
</dbReference>
<dbReference type="CDD" id="cd22162">
    <property type="entry name" value="F-box_AtSKIP3-like"/>
    <property type="match status" value="2"/>
</dbReference>
<dbReference type="STRING" id="85681.V4T0U4"/>
<dbReference type="Gramene" id="ESR46712">
    <property type="protein sequence ID" value="ESR46712"/>
    <property type="gene ID" value="CICLE_v10003574mg"/>
</dbReference>
<dbReference type="AlphaFoldDB" id="V4T0U4"/>
<dbReference type="PROSITE" id="PS50181">
    <property type="entry name" value="FBOX"/>
    <property type="match status" value="2"/>
</dbReference>
<proteinExistence type="predicted"/>
<reference evidence="2 3" key="1">
    <citation type="submission" date="2013-10" db="EMBL/GenBank/DDBJ databases">
        <authorList>
            <consortium name="International Citrus Genome Consortium"/>
            <person name="Jenkins J."/>
            <person name="Schmutz J."/>
            <person name="Prochnik S."/>
            <person name="Rokhsar D."/>
            <person name="Gmitter F."/>
            <person name="Ollitrault P."/>
            <person name="Machado M."/>
            <person name="Talon M."/>
            <person name="Wincker P."/>
            <person name="Jaillon O."/>
            <person name="Morgante M."/>
        </authorList>
    </citation>
    <scope>NUCLEOTIDE SEQUENCE</scope>
    <source>
        <strain evidence="3">cv. Clemenules</strain>
    </source>
</reference>
<feature type="domain" description="F-box" evidence="1">
    <location>
        <begin position="254"/>
        <end position="300"/>
    </location>
</feature>
<dbReference type="OMA" id="EYRRWIS"/>
<dbReference type="eggNOG" id="ENOG502QRA4">
    <property type="taxonomic scope" value="Eukaryota"/>
</dbReference>